<dbReference type="Proteomes" id="UP001196509">
    <property type="component" value="Unassembled WGS sequence"/>
</dbReference>
<dbReference type="RefSeq" id="WP_220228404.1">
    <property type="nucleotide sequence ID" value="NZ_JAICBX010000002.1"/>
</dbReference>
<evidence type="ECO:0000313" key="2">
    <source>
        <dbReference type="EMBL" id="MBW8637715.1"/>
    </source>
</evidence>
<dbReference type="EC" id="3.1.-.-" evidence="2"/>
<dbReference type="PANTHER" id="PTHR39323:SF1">
    <property type="entry name" value="BLR1149 PROTEIN"/>
    <property type="match status" value="1"/>
</dbReference>
<keyword evidence="2" id="KW-0255">Endonuclease</keyword>
<comment type="caution">
    <text evidence="2">The sequence shown here is derived from an EMBL/GenBank/DDBJ whole genome shotgun (WGS) entry which is preliminary data.</text>
</comment>
<evidence type="ECO:0000259" key="1">
    <source>
        <dbReference type="Pfam" id="PF00149"/>
    </source>
</evidence>
<proteinExistence type="predicted"/>
<dbReference type="AlphaFoldDB" id="A0AAE3CZT6"/>
<dbReference type="Pfam" id="PF00149">
    <property type="entry name" value="Metallophos"/>
    <property type="match status" value="1"/>
</dbReference>
<reference evidence="2" key="1">
    <citation type="submission" date="2021-08" db="EMBL/GenBank/DDBJ databases">
        <title>Hoeflea bacterium WL0058 sp. nov., isolated from the sediment.</title>
        <authorList>
            <person name="Wang L."/>
            <person name="Zhang D."/>
        </authorList>
    </citation>
    <scope>NUCLEOTIDE SEQUENCE</scope>
    <source>
        <strain evidence="2">WL0058</strain>
    </source>
</reference>
<keyword evidence="3" id="KW-1185">Reference proteome</keyword>
<keyword evidence="2" id="KW-0436">Ligase</keyword>
<dbReference type="GO" id="GO:0004519">
    <property type="term" value="F:endonuclease activity"/>
    <property type="evidence" value="ECO:0007669"/>
    <property type="project" value="UniProtKB-KW"/>
</dbReference>
<sequence length="243" mass="26490">MNRVTMAVEANLSETVRMTQIVTSGISAICDPLGALWLPDSGMLVVSDLHLEKSAAFARRGMLLPPYDTALTLKLLASVIDRYRPGCVISLGDSFHDKEGAANLNEGDAERLKDMMKGRDWYWIAGNHDPDRPSGLPGDCAEELYCDGLVFRHEPAADRADAVGEIAGHLHPAARVVRQGKGVRRACFAGDGERLVMPAFGVMTGGLSLKHPALNRLFDQQRLTAHLLGRDRVYSVPFSRLVA</sequence>
<dbReference type="PANTHER" id="PTHR39323">
    <property type="entry name" value="BLR1149 PROTEIN"/>
    <property type="match status" value="1"/>
</dbReference>
<protein>
    <submittedName>
        <fullName evidence="2">Ligase-associated DNA damage response endonuclease PdeM</fullName>
        <ecNumber evidence="2">3.1.-.-</ecNumber>
    </submittedName>
</protein>
<accession>A0AAE3CZT6</accession>
<keyword evidence="2" id="KW-0540">Nuclease</keyword>
<dbReference type="SUPFAM" id="SSF56300">
    <property type="entry name" value="Metallo-dependent phosphatases"/>
    <property type="match status" value="1"/>
</dbReference>
<dbReference type="GO" id="GO:0016787">
    <property type="term" value="F:hydrolase activity"/>
    <property type="evidence" value="ECO:0007669"/>
    <property type="project" value="UniProtKB-KW"/>
</dbReference>
<feature type="domain" description="Calcineurin-like phosphoesterase" evidence="1">
    <location>
        <begin position="44"/>
        <end position="158"/>
    </location>
</feature>
<name>A0AAE3CZT6_9HYPH</name>
<dbReference type="Gene3D" id="3.60.21.10">
    <property type="match status" value="1"/>
</dbReference>
<evidence type="ECO:0000313" key="3">
    <source>
        <dbReference type="Proteomes" id="UP001196509"/>
    </source>
</evidence>
<gene>
    <name evidence="2" type="primary">pdeM</name>
    <name evidence="2" type="ORF">K1W69_11000</name>
</gene>
<dbReference type="GO" id="GO:0016874">
    <property type="term" value="F:ligase activity"/>
    <property type="evidence" value="ECO:0007669"/>
    <property type="project" value="UniProtKB-KW"/>
</dbReference>
<dbReference type="InterPro" id="IPR004843">
    <property type="entry name" value="Calcineurin-like_PHP"/>
</dbReference>
<dbReference type="InterPro" id="IPR026336">
    <property type="entry name" value="PdeM-like"/>
</dbReference>
<dbReference type="PIRSF" id="PIRSF000887">
    <property type="entry name" value="Pesterase_MJ0037"/>
    <property type="match status" value="1"/>
</dbReference>
<dbReference type="InterPro" id="IPR024173">
    <property type="entry name" value="Pesterase_MJ0037-like"/>
</dbReference>
<dbReference type="InterPro" id="IPR029052">
    <property type="entry name" value="Metallo-depent_PP-like"/>
</dbReference>
<dbReference type="EMBL" id="JAICBX010000002">
    <property type="protein sequence ID" value="MBW8637715.1"/>
    <property type="molecule type" value="Genomic_DNA"/>
</dbReference>
<organism evidence="2 3">
    <name type="scientific">Flavimaribacter sediminis</name>
    <dbReference type="NCBI Taxonomy" id="2865987"/>
    <lineage>
        <taxon>Bacteria</taxon>
        <taxon>Pseudomonadati</taxon>
        <taxon>Pseudomonadota</taxon>
        <taxon>Alphaproteobacteria</taxon>
        <taxon>Hyphomicrobiales</taxon>
        <taxon>Rhizobiaceae</taxon>
        <taxon>Flavimaribacter</taxon>
    </lineage>
</organism>
<dbReference type="NCBIfam" id="TIGR04123">
    <property type="entry name" value="P_estr_lig_assc"/>
    <property type="match status" value="1"/>
</dbReference>
<keyword evidence="2" id="KW-0378">Hydrolase</keyword>